<keyword evidence="1" id="KW-0472">Membrane</keyword>
<dbReference type="Proteomes" id="UP000630097">
    <property type="component" value="Unassembled WGS sequence"/>
</dbReference>
<dbReference type="EMBL" id="BONV01000021">
    <property type="protein sequence ID" value="GIG81562.1"/>
    <property type="molecule type" value="Genomic_DNA"/>
</dbReference>
<reference evidence="2 3" key="1">
    <citation type="submission" date="2021-01" db="EMBL/GenBank/DDBJ databases">
        <title>Whole genome shotgun sequence of Planotetraspora kaengkrachanensis NBRC 104272.</title>
        <authorList>
            <person name="Komaki H."/>
            <person name="Tamura T."/>
        </authorList>
    </citation>
    <scope>NUCLEOTIDE SEQUENCE [LARGE SCALE GENOMIC DNA]</scope>
    <source>
        <strain evidence="2 3">NBRC 104272</strain>
    </source>
</reference>
<dbReference type="AlphaFoldDB" id="A0A8J3PV31"/>
<organism evidence="2 3">
    <name type="scientific">Planotetraspora kaengkrachanensis</name>
    <dbReference type="NCBI Taxonomy" id="575193"/>
    <lineage>
        <taxon>Bacteria</taxon>
        <taxon>Bacillati</taxon>
        <taxon>Actinomycetota</taxon>
        <taxon>Actinomycetes</taxon>
        <taxon>Streptosporangiales</taxon>
        <taxon>Streptosporangiaceae</taxon>
        <taxon>Planotetraspora</taxon>
    </lineage>
</organism>
<dbReference type="RefSeq" id="WP_203884925.1">
    <property type="nucleotide sequence ID" value="NZ_BAABHH010000004.1"/>
</dbReference>
<name>A0A8J3PV31_9ACTN</name>
<accession>A0A8J3PV31</accession>
<proteinExistence type="predicted"/>
<sequence length="190" mass="20052">MVINEAPGVRRDAGSGRWRWLWFAGPAAFAATLTLIASAPPGGHFLGVVAAIGAWLLAGVWWLGLLIVPATRRNRWNAWPPVIAVVTAALVVTGLPTRAAFLVSEAALLDYAESLPAEDGYLPVDRFVGVFPISDVQRSDGVLIFAVDGVGGMLEQCGFAYAPGGDGQALPVTTADHLTGDWYATCTDFD</sequence>
<gene>
    <name evidence="2" type="ORF">Pka01_46890</name>
</gene>
<keyword evidence="1" id="KW-1133">Transmembrane helix</keyword>
<keyword evidence="3" id="KW-1185">Reference proteome</keyword>
<protein>
    <submittedName>
        <fullName evidence="2">Uncharacterized protein</fullName>
    </submittedName>
</protein>
<evidence type="ECO:0000313" key="2">
    <source>
        <dbReference type="EMBL" id="GIG81562.1"/>
    </source>
</evidence>
<evidence type="ECO:0000313" key="3">
    <source>
        <dbReference type="Proteomes" id="UP000630097"/>
    </source>
</evidence>
<keyword evidence="1" id="KW-0812">Transmembrane</keyword>
<comment type="caution">
    <text evidence="2">The sequence shown here is derived from an EMBL/GenBank/DDBJ whole genome shotgun (WGS) entry which is preliminary data.</text>
</comment>
<feature type="transmembrane region" description="Helical" evidence="1">
    <location>
        <begin position="45"/>
        <end position="68"/>
    </location>
</feature>
<evidence type="ECO:0000256" key="1">
    <source>
        <dbReference type="SAM" id="Phobius"/>
    </source>
</evidence>
<feature type="transmembrane region" description="Helical" evidence="1">
    <location>
        <begin position="20"/>
        <end position="39"/>
    </location>
</feature>